<protein>
    <submittedName>
        <fullName evidence="1">Uncharacterized protein</fullName>
    </submittedName>
</protein>
<dbReference type="OrthoDB" id="7758716at2759"/>
<keyword evidence="2" id="KW-1185">Reference proteome</keyword>
<dbReference type="Pfam" id="PF03564">
    <property type="entry name" value="DUF1759"/>
    <property type="match status" value="1"/>
</dbReference>
<name>A0A9N9RR07_9DIPT</name>
<accession>A0A9N9RR07</accession>
<dbReference type="AlphaFoldDB" id="A0A9N9RR07"/>
<reference evidence="1" key="2">
    <citation type="submission" date="2022-10" db="EMBL/GenBank/DDBJ databases">
        <authorList>
            <consortium name="ENA_rothamsted_submissions"/>
            <consortium name="culmorum"/>
            <person name="King R."/>
        </authorList>
    </citation>
    <scope>NUCLEOTIDE SEQUENCE</scope>
</reference>
<dbReference type="InterPro" id="IPR005312">
    <property type="entry name" value="DUF1759"/>
</dbReference>
<evidence type="ECO:0000313" key="2">
    <source>
        <dbReference type="Proteomes" id="UP001153620"/>
    </source>
</evidence>
<reference evidence="1" key="1">
    <citation type="submission" date="2022-01" db="EMBL/GenBank/DDBJ databases">
        <authorList>
            <person name="King R."/>
        </authorList>
    </citation>
    <scope>NUCLEOTIDE SEQUENCE</scope>
</reference>
<evidence type="ECO:0000313" key="1">
    <source>
        <dbReference type="EMBL" id="CAG9801570.1"/>
    </source>
</evidence>
<dbReference type="Proteomes" id="UP001153620">
    <property type="component" value="Chromosome 1"/>
</dbReference>
<sequence>MLKEETNFKEAKVYHDVFKDMLDEFNEVFIEFELLHRKRENDVETQKFTLFKKLAVITTFELAVKIETLKKEQERRLEVKSSVNIQPESQNILNNYQFSGDNYKSAWEALCRRFDDRRVLLMQYTNSLMTISGPINGSLSEARRALDTYISHRAAFNLMKVTTEELLDMIFEQFVRNRFDKNLMREWDIHIDSSDEKPAFCKFMD</sequence>
<gene>
    <name evidence="1" type="ORF">CHIRRI_LOCUS4494</name>
</gene>
<dbReference type="EMBL" id="OU895877">
    <property type="protein sequence ID" value="CAG9801570.1"/>
    <property type="molecule type" value="Genomic_DNA"/>
</dbReference>
<organism evidence="1 2">
    <name type="scientific">Chironomus riparius</name>
    <dbReference type="NCBI Taxonomy" id="315576"/>
    <lineage>
        <taxon>Eukaryota</taxon>
        <taxon>Metazoa</taxon>
        <taxon>Ecdysozoa</taxon>
        <taxon>Arthropoda</taxon>
        <taxon>Hexapoda</taxon>
        <taxon>Insecta</taxon>
        <taxon>Pterygota</taxon>
        <taxon>Neoptera</taxon>
        <taxon>Endopterygota</taxon>
        <taxon>Diptera</taxon>
        <taxon>Nematocera</taxon>
        <taxon>Chironomoidea</taxon>
        <taxon>Chironomidae</taxon>
        <taxon>Chironominae</taxon>
        <taxon>Chironomus</taxon>
    </lineage>
</organism>
<proteinExistence type="predicted"/>